<protein>
    <submittedName>
        <fullName evidence="2">Uncharacterized protein</fullName>
    </submittedName>
</protein>
<sequence length="146" mass="16233">MGHEGIGWTAVSCALIEVASSAQASGCGADVFRNIYLQHPARRIDSFQPCFSQALRYRIDKPLPRALVFTRMQHTFAQRREMRCVSSRCGQFPCSRSRQAPKDRLDRYTVHCVGTGNMRKARGMGLHERGSIPTAGRSGTDCALQT</sequence>
<proteinExistence type="predicted"/>
<dbReference type="Proteomes" id="UP000077069">
    <property type="component" value="Unassembled WGS sequence"/>
</dbReference>
<dbReference type="RefSeq" id="XP_018031973.1">
    <property type="nucleotide sequence ID" value="XM_018185577.1"/>
</dbReference>
<keyword evidence="3" id="KW-1185">Reference proteome</keyword>
<evidence type="ECO:0000313" key="3">
    <source>
        <dbReference type="Proteomes" id="UP000077069"/>
    </source>
</evidence>
<feature type="signal peptide" evidence="1">
    <location>
        <begin position="1"/>
        <end position="24"/>
    </location>
</feature>
<evidence type="ECO:0000256" key="1">
    <source>
        <dbReference type="SAM" id="SignalP"/>
    </source>
</evidence>
<dbReference type="InParanoid" id="A0A177C485"/>
<reference evidence="2 3" key="1">
    <citation type="submission" date="2016-05" db="EMBL/GenBank/DDBJ databases">
        <title>Comparative analysis of secretome profiles of manganese(II)-oxidizing ascomycete fungi.</title>
        <authorList>
            <consortium name="DOE Joint Genome Institute"/>
            <person name="Zeiner C.A."/>
            <person name="Purvine S.O."/>
            <person name="Zink E.M."/>
            <person name="Wu S."/>
            <person name="Pasa-Tolic L."/>
            <person name="Chaput D.L."/>
            <person name="Haridas S."/>
            <person name="Grigoriev I.V."/>
            <person name="Santelli C.M."/>
            <person name="Hansel C.M."/>
        </authorList>
    </citation>
    <scope>NUCLEOTIDE SEQUENCE [LARGE SCALE GENOMIC DNA]</scope>
    <source>
        <strain evidence="2 3">AP3s5-JAC2a</strain>
    </source>
</reference>
<dbReference type="EMBL" id="KV441557">
    <property type="protein sequence ID" value="OAG01608.1"/>
    <property type="molecule type" value="Genomic_DNA"/>
</dbReference>
<evidence type="ECO:0000313" key="2">
    <source>
        <dbReference type="EMBL" id="OAG01608.1"/>
    </source>
</evidence>
<feature type="chain" id="PRO_5008057702" evidence="1">
    <location>
        <begin position="25"/>
        <end position="146"/>
    </location>
</feature>
<keyword evidence="1" id="KW-0732">Signal</keyword>
<gene>
    <name evidence="2" type="ORF">CC84DRAFT_202300</name>
</gene>
<name>A0A177C485_9PLEO</name>
<organism evidence="2 3">
    <name type="scientific">Paraphaeosphaeria sporulosa</name>
    <dbReference type="NCBI Taxonomy" id="1460663"/>
    <lineage>
        <taxon>Eukaryota</taxon>
        <taxon>Fungi</taxon>
        <taxon>Dikarya</taxon>
        <taxon>Ascomycota</taxon>
        <taxon>Pezizomycotina</taxon>
        <taxon>Dothideomycetes</taxon>
        <taxon>Pleosporomycetidae</taxon>
        <taxon>Pleosporales</taxon>
        <taxon>Massarineae</taxon>
        <taxon>Didymosphaeriaceae</taxon>
        <taxon>Paraphaeosphaeria</taxon>
    </lineage>
</organism>
<dbReference type="GeneID" id="28769063"/>
<dbReference type="AlphaFoldDB" id="A0A177C485"/>
<accession>A0A177C485</accession>